<dbReference type="InterPro" id="IPR002692">
    <property type="entry name" value="S45"/>
</dbReference>
<comment type="similarity">
    <text evidence="1">Belongs to the peptidase S45 family.</text>
</comment>
<dbReference type="GO" id="GO:0016811">
    <property type="term" value="F:hydrolase activity, acting on carbon-nitrogen (but not peptide) bonds, in linear amides"/>
    <property type="evidence" value="ECO:0007669"/>
    <property type="project" value="InterPro"/>
</dbReference>
<keyword evidence="7" id="KW-0812">Transmembrane</keyword>
<evidence type="ECO:0000313" key="9">
    <source>
        <dbReference type="Proteomes" id="UP000033640"/>
    </source>
</evidence>
<dbReference type="MEROPS" id="S45.003"/>
<dbReference type="GO" id="GO:0046872">
    <property type="term" value="F:metal ion binding"/>
    <property type="evidence" value="ECO:0007669"/>
    <property type="project" value="UniProtKB-KW"/>
</dbReference>
<dbReference type="SUPFAM" id="SSF56235">
    <property type="entry name" value="N-terminal nucleophile aminohydrolases (Ntn hydrolases)"/>
    <property type="match status" value="1"/>
</dbReference>
<evidence type="ECO:0000256" key="7">
    <source>
        <dbReference type="SAM" id="Phobius"/>
    </source>
</evidence>
<keyword evidence="2 8" id="KW-0378">Hydrolase</keyword>
<dbReference type="PANTHER" id="PTHR34218:SF4">
    <property type="entry name" value="ACYL-HOMOSERINE LACTONE ACYLASE QUIP"/>
    <property type="match status" value="1"/>
</dbReference>
<dbReference type="CDD" id="cd03747">
    <property type="entry name" value="Ntn_PGA_like"/>
    <property type="match status" value="1"/>
</dbReference>
<dbReference type="GO" id="GO:0017000">
    <property type="term" value="P:antibiotic biosynthetic process"/>
    <property type="evidence" value="ECO:0007669"/>
    <property type="project" value="InterPro"/>
</dbReference>
<accession>A0A0F0LAA0</accession>
<dbReference type="Proteomes" id="UP000033640">
    <property type="component" value="Unassembled WGS sequence"/>
</dbReference>
<dbReference type="InterPro" id="IPR014395">
    <property type="entry name" value="Pen/GL7ACA/AHL_acylase"/>
</dbReference>
<protein>
    <submittedName>
        <fullName evidence="8">Acyl-homoserine lactone acylase QuiP</fullName>
        <ecNumber evidence="8">3.5.1.97</ecNumber>
    </submittedName>
</protein>
<dbReference type="Pfam" id="PF01804">
    <property type="entry name" value="Penicil_amidase"/>
    <property type="match status" value="1"/>
</dbReference>
<gene>
    <name evidence="8" type="primary">quiP</name>
    <name evidence="8" type="ORF">RS83_01269</name>
</gene>
<dbReference type="InterPro" id="IPR043146">
    <property type="entry name" value="Penicillin_amidase_N_B-knob"/>
</dbReference>
<evidence type="ECO:0000256" key="3">
    <source>
        <dbReference type="ARBA" id="ARBA00023145"/>
    </source>
</evidence>
<dbReference type="EC" id="3.5.1.97" evidence="8"/>
<evidence type="ECO:0000256" key="6">
    <source>
        <dbReference type="SAM" id="MobiDB-lite"/>
    </source>
</evidence>
<keyword evidence="3" id="KW-0865">Zymogen</keyword>
<dbReference type="PIRSF" id="PIRSF001227">
    <property type="entry name" value="Pen_acylase"/>
    <property type="match status" value="1"/>
</dbReference>
<reference evidence="8 9" key="1">
    <citation type="submission" date="2015-02" db="EMBL/GenBank/DDBJ databases">
        <title>Draft genome sequences of ten Microbacterium spp. with emphasis on heavy metal contaminated environments.</title>
        <authorList>
            <person name="Corretto E."/>
        </authorList>
    </citation>
    <scope>NUCLEOTIDE SEQUENCE [LARGE SCALE GENOMIC DNA]</scope>
    <source>
        <strain evidence="8 9">BEL4b</strain>
    </source>
</reference>
<feature type="transmembrane region" description="Helical" evidence="7">
    <location>
        <begin position="22"/>
        <end position="45"/>
    </location>
</feature>
<dbReference type="Gene3D" id="1.10.1400.10">
    <property type="match status" value="1"/>
</dbReference>
<evidence type="ECO:0000256" key="5">
    <source>
        <dbReference type="PIRSR" id="PIRSR001227-2"/>
    </source>
</evidence>
<evidence type="ECO:0000256" key="1">
    <source>
        <dbReference type="ARBA" id="ARBA00006586"/>
    </source>
</evidence>
<feature type="region of interest" description="Disordered" evidence="6">
    <location>
        <begin position="457"/>
        <end position="479"/>
    </location>
</feature>
<name>A0A0F0LAA0_9MICO</name>
<comment type="caution">
    <text evidence="8">The sequence shown here is derived from an EMBL/GenBank/DDBJ whole genome shotgun (WGS) entry which is preliminary data.</text>
</comment>
<comment type="cofactor">
    <cofactor evidence="5">
        <name>Ca(2+)</name>
        <dbReference type="ChEBI" id="CHEBI:29108"/>
    </cofactor>
    <text evidence="5">Binds 1 Ca(2+) ion per dimer.</text>
</comment>
<dbReference type="PATRIC" id="fig|82380.11.peg.1304"/>
<dbReference type="InterPro" id="IPR029055">
    <property type="entry name" value="Ntn_hydrolases_N"/>
</dbReference>
<dbReference type="Gene3D" id="3.60.20.10">
    <property type="entry name" value="Glutamine Phosphoribosylpyrophosphate, subunit 1, domain 1"/>
    <property type="match status" value="1"/>
</dbReference>
<dbReference type="AlphaFoldDB" id="A0A0F0LAA0"/>
<dbReference type="InterPro" id="IPR023343">
    <property type="entry name" value="Penicillin_amidase_dom1"/>
</dbReference>
<sequence>MTDSQTTAVPSRPSLRVRIGRIAFLVVAGITVVAVAAAFFVTWTIQRSFPQTSGSLELDGLSAEVTVQRDSQGIPTITADTTDDLFFAEGFVHAQDRFFEMDFRRHVTAGRVAEMFGESQAGTDAFLRTLGWRAVAEAEVAAMDEKTLGYYEAYADGVNAYLASRSGAELSLEYAVIGMQNPDYRPEPWEPADSVAWLKAMAWDLRGNIEDETERALLAAELDGGEGAAAAPETQALLEKLYPAYPFDENPVIVPKISTVPDAGTDADAASATSPQDPGMQEASTTIEWEETSGVIEAASILVGDLGEGIGSNSWVVSGSLTESGMPLLANDPHLGASLPSVWYQVQLKCSTVDDDCPFDVGGFSFSGLPGVVIGHNQSIAWGFTNLTTDVTDLYVERIEGDQYWRDGALVPLDERTETIKVAGGDDIELTIRSTGHGPIISGLTDDDTAIADDPLPGLTVDPSTSSGTQGGGSGALTVPGEDAEYAVSLRWTALDPGTAATAIFALSTAQDFDGFRAAASLFDVPAQNLIYADTSGNIGYQTPGRLPIRGAGDGWMPQPGWDSRYDWTGFIPFDELPVSYNPSSGYIVTANNAIVADDYAYFLSRDWDYGYRAARIVHLIERRAAAAPLTAEDMREIQMDSEMWIGNRLATALDDVEVSGAGPKAAIELLQNWDAQNAASSAGAAYANVLWSNLVQNIFADRAQPLPSDGHGRLFTVVSSMLDDPADPLWTNEKLGVSGMPEMLARSAEDAYEELSARQGTDVDRWNWGDLHAITLTSDTLGSSGIAPIEALFNRGPYSVSGGASVVNATGWEIGSDYSTTTVPSMRMVVDLADLDASSWNHLTGASGHAFHANYTDQTADWAAGVQQPWAFSPKKVDAATVDTLVLTPAG</sequence>
<keyword evidence="7" id="KW-0472">Membrane</keyword>
<dbReference type="PANTHER" id="PTHR34218">
    <property type="entry name" value="PEPTIDASE S45 PENICILLIN AMIDASE"/>
    <property type="match status" value="1"/>
</dbReference>
<keyword evidence="5" id="KW-0106">Calcium</keyword>
<keyword evidence="5" id="KW-0479">Metal-binding</keyword>
<evidence type="ECO:0000313" key="8">
    <source>
        <dbReference type="EMBL" id="KJL30127.1"/>
    </source>
</evidence>
<dbReference type="Gene3D" id="2.30.120.10">
    <property type="match status" value="1"/>
</dbReference>
<organism evidence="8 9">
    <name type="scientific">Microbacterium oxydans</name>
    <dbReference type="NCBI Taxonomy" id="82380"/>
    <lineage>
        <taxon>Bacteria</taxon>
        <taxon>Bacillati</taxon>
        <taxon>Actinomycetota</taxon>
        <taxon>Actinomycetes</taxon>
        <taxon>Micrococcales</taxon>
        <taxon>Microbacteriaceae</taxon>
        <taxon>Microbacterium</taxon>
    </lineage>
</organism>
<feature type="binding site" evidence="5">
    <location>
        <position position="390"/>
    </location>
    <ligand>
        <name>Ca(2+)</name>
        <dbReference type="ChEBI" id="CHEBI:29108"/>
    </ligand>
</feature>
<dbReference type="InterPro" id="IPR043147">
    <property type="entry name" value="Penicillin_amidase_A-knob"/>
</dbReference>
<keyword evidence="7" id="KW-1133">Transmembrane helix</keyword>
<evidence type="ECO:0000256" key="2">
    <source>
        <dbReference type="ARBA" id="ARBA00022801"/>
    </source>
</evidence>
<feature type="binding site" evidence="5">
    <location>
        <position position="212"/>
    </location>
    <ligand>
        <name>Ca(2+)</name>
        <dbReference type="ChEBI" id="CHEBI:29108"/>
    </ligand>
</feature>
<dbReference type="Gene3D" id="1.10.439.10">
    <property type="entry name" value="Penicillin Amidohydrolase, domain 1"/>
    <property type="match status" value="1"/>
</dbReference>
<dbReference type="EMBL" id="JYIW01000021">
    <property type="protein sequence ID" value="KJL30127.1"/>
    <property type="molecule type" value="Genomic_DNA"/>
</dbReference>
<proteinExistence type="inferred from homology"/>
<feature type="active site" description="Nucleophile" evidence="4">
    <location>
        <position position="312"/>
    </location>
</feature>
<evidence type="ECO:0000256" key="4">
    <source>
        <dbReference type="PIRSR" id="PIRSR001227-1"/>
    </source>
</evidence>
<feature type="binding site" evidence="5">
    <location>
        <position position="393"/>
    </location>
    <ligand>
        <name>Ca(2+)</name>
        <dbReference type="ChEBI" id="CHEBI:29108"/>
    </ligand>
</feature>